<organism evidence="2 3">
    <name type="scientific">Ophiobolus disseminans</name>
    <dbReference type="NCBI Taxonomy" id="1469910"/>
    <lineage>
        <taxon>Eukaryota</taxon>
        <taxon>Fungi</taxon>
        <taxon>Dikarya</taxon>
        <taxon>Ascomycota</taxon>
        <taxon>Pezizomycotina</taxon>
        <taxon>Dothideomycetes</taxon>
        <taxon>Pleosporomycetidae</taxon>
        <taxon>Pleosporales</taxon>
        <taxon>Pleosporineae</taxon>
        <taxon>Phaeosphaeriaceae</taxon>
        <taxon>Ophiobolus</taxon>
    </lineage>
</organism>
<accession>A0A6A6ZWG3</accession>
<evidence type="ECO:0000256" key="1">
    <source>
        <dbReference type="SAM" id="MobiDB-lite"/>
    </source>
</evidence>
<dbReference type="AlphaFoldDB" id="A0A6A6ZWG3"/>
<sequence>MSSTGHNTSISTIGSTQDNRMTLPTHRFITGADDTRILVAKRRRALDKLNLPDDVKGKIEKELDRQGWLSYLASNEPRAVPMSKRSDTFSKEDTRALLCFKRHCPSLNITIIRDTFFWSQGVAASEPANSLNKKLETLRDRDMDNWNESNDAMPERFYDEGRATFDAMAESNMFGDFSVLELETRYGQIKIKEAKGEKDEDSKEKNKRRWKGKRKGKRKGKKVQSKSQAKTKATGADVKGKGK</sequence>
<evidence type="ECO:0000313" key="3">
    <source>
        <dbReference type="Proteomes" id="UP000799424"/>
    </source>
</evidence>
<dbReference type="OrthoDB" id="10640254at2759"/>
<name>A0A6A6ZWG3_9PLEO</name>
<keyword evidence="3" id="KW-1185">Reference proteome</keyword>
<feature type="compositionally biased region" description="Basic and acidic residues" evidence="1">
    <location>
        <begin position="191"/>
        <end position="204"/>
    </location>
</feature>
<gene>
    <name evidence="2" type="ORF">CC86DRAFT_47339</name>
</gene>
<feature type="compositionally biased region" description="Basic residues" evidence="1">
    <location>
        <begin position="205"/>
        <end position="224"/>
    </location>
</feature>
<protein>
    <submittedName>
        <fullName evidence="2">Uncharacterized protein</fullName>
    </submittedName>
</protein>
<reference evidence="2" key="1">
    <citation type="journal article" date="2020" name="Stud. Mycol.">
        <title>101 Dothideomycetes genomes: a test case for predicting lifestyles and emergence of pathogens.</title>
        <authorList>
            <person name="Haridas S."/>
            <person name="Albert R."/>
            <person name="Binder M."/>
            <person name="Bloem J."/>
            <person name="Labutti K."/>
            <person name="Salamov A."/>
            <person name="Andreopoulos B."/>
            <person name="Baker S."/>
            <person name="Barry K."/>
            <person name="Bills G."/>
            <person name="Bluhm B."/>
            <person name="Cannon C."/>
            <person name="Castanera R."/>
            <person name="Culley D."/>
            <person name="Daum C."/>
            <person name="Ezra D."/>
            <person name="Gonzalez J."/>
            <person name="Henrissat B."/>
            <person name="Kuo A."/>
            <person name="Liang C."/>
            <person name="Lipzen A."/>
            <person name="Lutzoni F."/>
            <person name="Magnuson J."/>
            <person name="Mondo S."/>
            <person name="Nolan M."/>
            <person name="Ohm R."/>
            <person name="Pangilinan J."/>
            <person name="Park H.-J."/>
            <person name="Ramirez L."/>
            <person name="Alfaro M."/>
            <person name="Sun H."/>
            <person name="Tritt A."/>
            <person name="Yoshinaga Y."/>
            <person name="Zwiers L.-H."/>
            <person name="Turgeon B."/>
            <person name="Goodwin S."/>
            <person name="Spatafora J."/>
            <person name="Crous P."/>
            <person name="Grigoriev I."/>
        </authorList>
    </citation>
    <scope>NUCLEOTIDE SEQUENCE</scope>
    <source>
        <strain evidence="2">CBS 113818</strain>
    </source>
</reference>
<dbReference type="EMBL" id="MU006229">
    <property type="protein sequence ID" value="KAF2824824.1"/>
    <property type="molecule type" value="Genomic_DNA"/>
</dbReference>
<evidence type="ECO:0000313" key="2">
    <source>
        <dbReference type="EMBL" id="KAF2824824.1"/>
    </source>
</evidence>
<feature type="region of interest" description="Disordered" evidence="1">
    <location>
        <begin position="191"/>
        <end position="243"/>
    </location>
</feature>
<dbReference type="Proteomes" id="UP000799424">
    <property type="component" value="Unassembled WGS sequence"/>
</dbReference>
<proteinExistence type="predicted"/>